<dbReference type="PIRSF" id="PIRSF031501">
    <property type="entry name" value="QueT"/>
    <property type="match status" value="1"/>
</dbReference>
<comment type="caution">
    <text evidence="2">The sequence shown here is derived from an EMBL/GenBank/DDBJ whole genome shotgun (WGS) entry which is preliminary data.</text>
</comment>
<keyword evidence="1" id="KW-1133">Transmembrane helix</keyword>
<evidence type="ECO:0000313" key="2">
    <source>
        <dbReference type="EMBL" id="MDK7186649.1"/>
    </source>
</evidence>
<dbReference type="PANTHER" id="PTHR40044">
    <property type="entry name" value="INTEGRAL MEMBRANE PROTEIN-RELATED"/>
    <property type="match status" value="1"/>
</dbReference>
<keyword evidence="1" id="KW-0812">Transmembrane</keyword>
<sequence>MNHHVSTDSRLTVSDIAKGGLVAALYVVLTLLVAPVAYGPIQFRISEMLNFLGLYNRRYVYAITLGCFLANIPNGYVDMVVGSLSTFVFLWIGRWVSQWLLKSLKAKQGLSFDPMLLAYAVMIIAFMLQMAPITIMIQYLTQALEPFWSTFWPLFISLALNEGLAMLLGSLVIYPISRRINFYD</sequence>
<name>A0AAJ1V563_9LACT</name>
<gene>
    <name evidence="2" type="ORF">QP433_01495</name>
</gene>
<dbReference type="EMBL" id="JASOOE010000002">
    <property type="protein sequence ID" value="MDK7186649.1"/>
    <property type="molecule type" value="Genomic_DNA"/>
</dbReference>
<keyword evidence="1" id="KW-0472">Membrane</keyword>
<dbReference type="PANTHER" id="PTHR40044:SF1">
    <property type="entry name" value="INTEGRAL MEMBRANE PROTEIN"/>
    <property type="match status" value="1"/>
</dbReference>
<organism evidence="2 3">
    <name type="scientific">Facklamia hominis</name>
    <dbReference type="NCBI Taxonomy" id="178214"/>
    <lineage>
        <taxon>Bacteria</taxon>
        <taxon>Bacillati</taxon>
        <taxon>Bacillota</taxon>
        <taxon>Bacilli</taxon>
        <taxon>Lactobacillales</taxon>
        <taxon>Aerococcaceae</taxon>
        <taxon>Facklamia</taxon>
    </lineage>
</organism>
<dbReference type="RefSeq" id="WP_129753486.1">
    <property type="nucleotide sequence ID" value="NZ_JASOOE010000002.1"/>
</dbReference>
<evidence type="ECO:0000313" key="3">
    <source>
        <dbReference type="Proteomes" id="UP001229251"/>
    </source>
</evidence>
<reference evidence="2" key="1">
    <citation type="submission" date="2023-05" db="EMBL/GenBank/DDBJ databases">
        <title>Cataloging the Phylogenetic Diversity of Human Bladder Bacteria.</title>
        <authorList>
            <person name="Du J."/>
        </authorList>
    </citation>
    <scope>NUCLEOTIDE SEQUENCE</scope>
    <source>
        <strain evidence="2">UMB1231</strain>
    </source>
</reference>
<feature type="transmembrane region" description="Helical" evidence="1">
    <location>
        <begin position="151"/>
        <end position="174"/>
    </location>
</feature>
<feature type="transmembrane region" description="Helical" evidence="1">
    <location>
        <begin position="83"/>
        <end position="104"/>
    </location>
</feature>
<proteinExistence type="predicted"/>
<feature type="transmembrane region" description="Helical" evidence="1">
    <location>
        <begin position="20"/>
        <end position="38"/>
    </location>
</feature>
<evidence type="ECO:0000256" key="1">
    <source>
        <dbReference type="SAM" id="Phobius"/>
    </source>
</evidence>
<accession>A0AAJ1V563</accession>
<dbReference type="Proteomes" id="UP001229251">
    <property type="component" value="Unassembled WGS sequence"/>
</dbReference>
<dbReference type="AlphaFoldDB" id="A0AAJ1V563"/>
<protein>
    <submittedName>
        <fullName evidence="2">QueT transporter family protein</fullName>
    </submittedName>
</protein>
<dbReference type="InterPro" id="IPR010387">
    <property type="entry name" value="QueT"/>
</dbReference>
<dbReference type="Pfam" id="PF06177">
    <property type="entry name" value="QueT"/>
    <property type="match status" value="1"/>
</dbReference>
<feature type="transmembrane region" description="Helical" evidence="1">
    <location>
        <begin position="116"/>
        <end position="139"/>
    </location>
</feature>